<dbReference type="EMBL" id="UOFG01000100">
    <property type="protein sequence ID" value="VAW59860.1"/>
    <property type="molecule type" value="Genomic_DNA"/>
</dbReference>
<evidence type="ECO:0000313" key="7">
    <source>
        <dbReference type="EMBL" id="VAW59860.1"/>
    </source>
</evidence>
<dbReference type="PANTHER" id="PTHR30371">
    <property type="entry name" value="SEC-INDEPENDENT PROTEIN TRANSLOCASE PROTEIN TATC"/>
    <property type="match status" value="1"/>
</dbReference>
<dbReference type="PANTHER" id="PTHR30371:SF0">
    <property type="entry name" value="SEC-INDEPENDENT PROTEIN TRANSLOCASE PROTEIN TATC, CHLOROPLASTIC-RELATED"/>
    <property type="match status" value="1"/>
</dbReference>
<evidence type="ECO:0000256" key="5">
    <source>
        <dbReference type="SAM" id="MobiDB-lite"/>
    </source>
</evidence>
<dbReference type="GO" id="GO:0009977">
    <property type="term" value="F:proton motive force dependent protein transmembrane transporter activity"/>
    <property type="evidence" value="ECO:0007669"/>
    <property type="project" value="TreeGrafter"/>
</dbReference>
<keyword evidence="3 6" id="KW-1133">Transmembrane helix</keyword>
<feature type="transmembrane region" description="Helical" evidence="6">
    <location>
        <begin position="143"/>
        <end position="169"/>
    </location>
</feature>
<evidence type="ECO:0000256" key="2">
    <source>
        <dbReference type="ARBA" id="ARBA00022692"/>
    </source>
</evidence>
<feature type="transmembrane region" description="Helical" evidence="6">
    <location>
        <begin position="47"/>
        <end position="65"/>
    </location>
</feature>
<dbReference type="InterPro" id="IPR002033">
    <property type="entry name" value="TatC"/>
</dbReference>
<dbReference type="AlphaFoldDB" id="A0A3B0X5J0"/>
<evidence type="ECO:0000256" key="4">
    <source>
        <dbReference type="ARBA" id="ARBA00023136"/>
    </source>
</evidence>
<gene>
    <name evidence="7" type="ORF">MNBD_GAMMA11-1922</name>
</gene>
<keyword evidence="4 6" id="KW-0472">Membrane</keyword>
<feature type="compositionally biased region" description="Acidic residues" evidence="5">
    <location>
        <begin position="272"/>
        <end position="283"/>
    </location>
</feature>
<feature type="compositionally biased region" description="Basic and acidic residues" evidence="5">
    <location>
        <begin position="284"/>
        <end position="296"/>
    </location>
</feature>
<sequence>MTTEKLEENTEASAAQPGEESEEQTGKQSEDKQMGFIGHLIELRDRLLRSVLVIIVIFVVAFPFANDIYHILAKPLVDNLPEGASMIATGVISPFLTPIKLAFIVSIFAAFPYLIFQAWAFIAPGLYKHEKKLAVPLIASSALLFYVGIVFAYFIVLPNVFVFMMTMAIDGVNHAPDITYYLDFTLKMFFAFGIAFEVPIATILLVIGGVTTPQSLAEKRPYIVVGAFIFGMLLTPPDPASQVMLAIPMWILFEIGLIFSRVLKKKEPEEDAYQSLSEEDMESELDRIEAEEDSAK</sequence>
<dbReference type="Pfam" id="PF00902">
    <property type="entry name" value="TatC"/>
    <property type="match status" value="1"/>
</dbReference>
<dbReference type="GO" id="GO:0043953">
    <property type="term" value="P:protein transport by the Tat complex"/>
    <property type="evidence" value="ECO:0007669"/>
    <property type="project" value="TreeGrafter"/>
</dbReference>
<evidence type="ECO:0000256" key="6">
    <source>
        <dbReference type="SAM" id="Phobius"/>
    </source>
</evidence>
<reference evidence="7" key="1">
    <citation type="submission" date="2018-06" db="EMBL/GenBank/DDBJ databases">
        <authorList>
            <person name="Zhirakovskaya E."/>
        </authorList>
    </citation>
    <scope>NUCLEOTIDE SEQUENCE</scope>
</reference>
<feature type="transmembrane region" description="Helical" evidence="6">
    <location>
        <begin position="222"/>
        <end position="237"/>
    </location>
</feature>
<evidence type="ECO:0000256" key="3">
    <source>
        <dbReference type="ARBA" id="ARBA00022989"/>
    </source>
</evidence>
<protein>
    <submittedName>
        <fullName evidence="7">Twin-arginine translocation protein TatC</fullName>
    </submittedName>
</protein>
<organism evidence="7">
    <name type="scientific">hydrothermal vent metagenome</name>
    <dbReference type="NCBI Taxonomy" id="652676"/>
    <lineage>
        <taxon>unclassified sequences</taxon>
        <taxon>metagenomes</taxon>
        <taxon>ecological metagenomes</taxon>
    </lineage>
</organism>
<feature type="region of interest" description="Disordered" evidence="5">
    <location>
        <begin position="272"/>
        <end position="296"/>
    </location>
</feature>
<keyword evidence="2 6" id="KW-0812">Transmembrane</keyword>
<dbReference type="HAMAP" id="MF_00902">
    <property type="entry name" value="TatC"/>
    <property type="match status" value="1"/>
</dbReference>
<dbReference type="PRINTS" id="PR01840">
    <property type="entry name" value="TATCFAMILY"/>
</dbReference>
<dbReference type="GO" id="GO:0033281">
    <property type="term" value="C:TAT protein transport complex"/>
    <property type="evidence" value="ECO:0007669"/>
    <property type="project" value="TreeGrafter"/>
</dbReference>
<dbReference type="NCBIfam" id="TIGR00945">
    <property type="entry name" value="tatC"/>
    <property type="match status" value="1"/>
</dbReference>
<accession>A0A3B0X5J0</accession>
<feature type="transmembrane region" description="Helical" evidence="6">
    <location>
        <begin position="101"/>
        <end position="122"/>
    </location>
</feature>
<proteinExistence type="inferred from homology"/>
<dbReference type="GO" id="GO:0065002">
    <property type="term" value="P:intracellular protein transmembrane transport"/>
    <property type="evidence" value="ECO:0007669"/>
    <property type="project" value="TreeGrafter"/>
</dbReference>
<feature type="region of interest" description="Disordered" evidence="5">
    <location>
        <begin position="1"/>
        <end position="30"/>
    </location>
</feature>
<comment type="subcellular location">
    <subcellularLocation>
        <location evidence="1">Membrane</location>
        <topology evidence="1">Multi-pass membrane protein</topology>
    </subcellularLocation>
</comment>
<name>A0A3B0X5J0_9ZZZZ</name>
<evidence type="ECO:0000256" key="1">
    <source>
        <dbReference type="ARBA" id="ARBA00004141"/>
    </source>
</evidence>
<feature type="transmembrane region" description="Helical" evidence="6">
    <location>
        <begin position="243"/>
        <end position="263"/>
    </location>
</feature>
<feature type="transmembrane region" description="Helical" evidence="6">
    <location>
        <begin position="189"/>
        <end position="210"/>
    </location>
</feature>